<protein>
    <submittedName>
        <fullName evidence="2">Hypothetical_protein</fullName>
    </submittedName>
</protein>
<keyword evidence="3" id="KW-1185">Reference proteome</keyword>
<evidence type="ECO:0000313" key="2">
    <source>
        <dbReference type="EMBL" id="CAL6086733.1"/>
    </source>
</evidence>
<proteinExistence type="predicted"/>
<evidence type="ECO:0000313" key="3">
    <source>
        <dbReference type="Proteomes" id="UP001642409"/>
    </source>
</evidence>
<organism evidence="1">
    <name type="scientific">Hexamita inflata</name>
    <dbReference type="NCBI Taxonomy" id="28002"/>
    <lineage>
        <taxon>Eukaryota</taxon>
        <taxon>Metamonada</taxon>
        <taxon>Diplomonadida</taxon>
        <taxon>Hexamitidae</taxon>
        <taxon>Hexamitinae</taxon>
        <taxon>Hexamita</taxon>
    </lineage>
</organism>
<reference evidence="1" key="1">
    <citation type="submission" date="2023-06" db="EMBL/GenBank/DDBJ databases">
        <authorList>
            <person name="Kurt Z."/>
        </authorList>
    </citation>
    <scope>NUCLEOTIDE SEQUENCE</scope>
</reference>
<evidence type="ECO:0000313" key="1">
    <source>
        <dbReference type="EMBL" id="CAI9940496.1"/>
    </source>
</evidence>
<dbReference type="EMBL" id="CATOUU010000677">
    <property type="protein sequence ID" value="CAI9940496.1"/>
    <property type="molecule type" value="Genomic_DNA"/>
</dbReference>
<reference evidence="2 3" key="2">
    <citation type="submission" date="2024-07" db="EMBL/GenBank/DDBJ databases">
        <authorList>
            <person name="Akdeniz Z."/>
        </authorList>
    </citation>
    <scope>NUCLEOTIDE SEQUENCE [LARGE SCALE GENOMIC DNA]</scope>
</reference>
<dbReference type="Proteomes" id="UP001642409">
    <property type="component" value="Unassembled WGS sequence"/>
</dbReference>
<dbReference type="AlphaFoldDB" id="A0AA86U5U2"/>
<name>A0AA86U5U2_9EUKA</name>
<comment type="caution">
    <text evidence="1">The sequence shown here is derived from an EMBL/GenBank/DDBJ whole genome shotgun (WGS) entry which is preliminary data.</text>
</comment>
<dbReference type="EMBL" id="CAXDID020000395">
    <property type="protein sequence ID" value="CAL6086733.1"/>
    <property type="molecule type" value="Genomic_DNA"/>
</dbReference>
<gene>
    <name evidence="1" type="ORF">HINF_LOCUS28141</name>
    <name evidence="2" type="ORF">HINF_LOCUS63308</name>
</gene>
<sequence length="113" mass="13041">MQLLKAKGKQYILPQILPNIDQQKDSVNQFNEIMCSPTASSLSNSSVKRFITSPKVWNAFDFDQNMAKLTALANECQLKLLYIEECSQIAEDNLSKMETHIQKLKKYLRQLKM</sequence>
<accession>A0AA86U5U2</accession>